<accession>A0A9Q9F3V6</accession>
<reference evidence="2" key="1">
    <citation type="journal article" date="2022" name="Microorganisms">
        <title>Assembly and Comparison of Ca. Neoehrlichia mikurensis Genomes.</title>
        <authorList>
            <person name="Azagi T."/>
            <person name="Dirks R.P."/>
            <person name="Yebra-Pimentel E.S."/>
            <person name="Schaap P.J."/>
            <person name="Koehorst J.J."/>
            <person name="Esser H.J."/>
            <person name="Sprong H."/>
        </authorList>
    </citation>
    <scope>NUCLEOTIDE SEQUENCE</scope>
    <source>
        <strain evidence="3">18-2804</strain>
        <strain evidence="2">18-2837</strain>
    </source>
</reference>
<evidence type="ECO:0000313" key="2">
    <source>
        <dbReference type="EMBL" id="UTO55502.1"/>
    </source>
</evidence>
<dbReference type="GO" id="GO:0004852">
    <property type="term" value="F:uroporphyrinogen-III synthase activity"/>
    <property type="evidence" value="ECO:0007669"/>
    <property type="project" value="InterPro"/>
</dbReference>
<organism evidence="2 4">
    <name type="scientific">Neoehrlichia mikurensis</name>
    <dbReference type="NCBI Taxonomy" id="89586"/>
    <lineage>
        <taxon>Bacteria</taxon>
        <taxon>Pseudomonadati</taxon>
        <taxon>Pseudomonadota</taxon>
        <taxon>Alphaproteobacteria</taxon>
        <taxon>Rickettsiales</taxon>
        <taxon>Anaplasmataceae</taxon>
        <taxon>Candidatus Neoehrlichia</taxon>
    </lineage>
</organism>
<dbReference type="Proteomes" id="UP001059822">
    <property type="component" value="Chromosome"/>
</dbReference>
<evidence type="ECO:0000313" key="3">
    <source>
        <dbReference type="EMBL" id="UTO56424.1"/>
    </source>
</evidence>
<dbReference type="InterPro" id="IPR003754">
    <property type="entry name" value="4pyrrol_synth_uPrphyn_synth"/>
</dbReference>
<dbReference type="GO" id="GO:0033014">
    <property type="term" value="P:tetrapyrrole biosynthetic process"/>
    <property type="evidence" value="ECO:0007669"/>
    <property type="project" value="InterPro"/>
</dbReference>
<dbReference type="CDD" id="cd06578">
    <property type="entry name" value="HemD"/>
    <property type="match status" value="1"/>
</dbReference>
<gene>
    <name evidence="3" type="ORF">LUA81_00165</name>
    <name evidence="2" type="ORF">LUA82_00160</name>
</gene>
<evidence type="ECO:0000313" key="4">
    <source>
        <dbReference type="Proteomes" id="UP001059822"/>
    </source>
</evidence>
<dbReference type="EMBL" id="CP089285">
    <property type="protein sequence ID" value="UTO56424.1"/>
    <property type="molecule type" value="Genomic_DNA"/>
</dbReference>
<evidence type="ECO:0000259" key="1">
    <source>
        <dbReference type="Pfam" id="PF02602"/>
    </source>
</evidence>
<sequence>MKGILLTRPYSDALKSRNILLNFGFNVYIESVLQIEYLVPHLQDIELFDLIISTSKHSIISLSKNTTIRSNTIITVGNSTMNVATSLGFDQVLSVNGNTQDVISYIQSQSRNLKILYIRGEHITCDIKAILNTMGFNVHEVVMYKTIANKLLSKECYNLIVNRDISEILFYSSRSAEIFIQLVQESNIAHHLKNMNAYVLSNKIANVAKVINWRAIFVTDIPTESSLIQLLIMQRK</sequence>
<keyword evidence="5" id="KW-1185">Reference proteome</keyword>
<feature type="domain" description="Tetrapyrrole biosynthesis uroporphyrinogen III synthase" evidence="1">
    <location>
        <begin position="21"/>
        <end position="229"/>
    </location>
</feature>
<dbReference type="AlphaFoldDB" id="A0A9Q9F3V6"/>
<dbReference type="RefSeq" id="WP_218193961.1">
    <property type="nucleotide sequence ID" value="NZ_CP054597.1"/>
</dbReference>
<evidence type="ECO:0000313" key="5">
    <source>
        <dbReference type="Proteomes" id="UP001059985"/>
    </source>
</evidence>
<dbReference type="EMBL" id="CP089286">
    <property type="protein sequence ID" value="UTO55502.1"/>
    <property type="molecule type" value="Genomic_DNA"/>
</dbReference>
<dbReference type="Proteomes" id="UP001059985">
    <property type="component" value="Chromosome"/>
</dbReference>
<name>A0A9Q9F3V6_9RICK</name>
<protein>
    <submittedName>
        <fullName evidence="2">Uroporphyrinogen-III synthase</fullName>
    </submittedName>
</protein>
<proteinExistence type="predicted"/>
<dbReference type="Pfam" id="PF02602">
    <property type="entry name" value="HEM4"/>
    <property type="match status" value="1"/>
</dbReference>